<dbReference type="EMBL" id="JAQQWP010000004">
    <property type="protein sequence ID" value="KAK8121061.1"/>
    <property type="molecule type" value="Genomic_DNA"/>
</dbReference>
<evidence type="ECO:0000313" key="1">
    <source>
        <dbReference type="EMBL" id="KAK8121061.1"/>
    </source>
</evidence>
<keyword evidence="2" id="KW-1185">Reference proteome</keyword>
<organism evidence="1 2">
    <name type="scientific">Apiospora kogelbergensis</name>
    <dbReference type="NCBI Taxonomy" id="1337665"/>
    <lineage>
        <taxon>Eukaryota</taxon>
        <taxon>Fungi</taxon>
        <taxon>Dikarya</taxon>
        <taxon>Ascomycota</taxon>
        <taxon>Pezizomycotina</taxon>
        <taxon>Sordariomycetes</taxon>
        <taxon>Xylariomycetidae</taxon>
        <taxon>Amphisphaeriales</taxon>
        <taxon>Apiosporaceae</taxon>
        <taxon>Apiospora</taxon>
    </lineage>
</organism>
<reference evidence="1 2" key="1">
    <citation type="submission" date="2023-01" db="EMBL/GenBank/DDBJ databases">
        <title>Analysis of 21 Apiospora genomes using comparative genomics revels a genus with tremendous synthesis potential of carbohydrate active enzymes and secondary metabolites.</title>
        <authorList>
            <person name="Sorensen T."/>
        </authorList>
    </citation>
    <scope>NUCLEOTIDE SEQUENCE [LARGE SCALE GENOMIC DNA]</scope>
    <source>
        <strain evidence="1 2">CBS 117206</strain>
    </source>
</reference>
<name>A0AAW0R1C0_9PEZI</name>
<proteinExistence type="predicted"/>
<sequence>MIYLPPFWDHSERLSQVPAFCKKYPTAVIHYRWAGWDGFSPASEAEAHENANSSSHFNWPMPIHDTLRGYDWILQHLAPLDSSRRDVYVFGSYLGASLAVSLALTESHPHKRTAIRGCAAYNGIYNWTTFLPNHPIHELPKNISANILEDIIGRPADPGFQDMKYQAETLFSSPEGLFDPFVSPCLFFHTPGLLVPQPPRSSEETGDEIDKILAALMGGPENAPRRSGLVFPPRKSTLKIPECLILHSKQPMPVIAHRKGSRRLKQISVGNHFRTQAHELAGLMRRSLEKVEFNDRMKWDDDFGGFREEMDRRIDLRDVGFERSPFEMPGLAQEAIGEWLEDRTTIHPRDQVSYPVNPENFWGTYRDGN</sequence>
<accession>A0AAW0R1C0</accession>
<comment type="caution">
    <text evidence="1">The sequence shown here is derived from an EMBL/GenBank/DDBJ whole genome shotgun (WGS) entry which is preliminary data.</text>
</comment>
<gene>
    <name evidence="1" type="ORF">PG999_005181</name>
</gene>
<dbReference type="Proteomes" id="UP001392437">
    <property type="component" value="Unassembled WGS sequence"/>
</dbReference>
<dbReference type="InterPro" id="IPR029058">
    <property type="entry name" value="AB_hydrolase_fold"/>
</dbReference>
<dbReference type="Gene3D" id="3.40.50.1820">
    <property type="entry name" value="alpha/beta hydrolase"/>
    <property type="match status" value="1"/>
</dbReference>
<dbReference type="SUPFAM" id="SSF53474">
    <property type="entry name" value="alpha/beta-Hydrolases"/>
    <property type="match status" value="1"/>
</dbReference>
<dbReference type="AlphaFoldDB" id="A0AAW0R1C0"/>
<protein>
    <submittedName>
        <fullName evidence="1">Uncharacterized protein</fullName>
    </submittedName>
</protein>
<evidence type="ECO:0000313" key="2">
    <source>
        <dbReference type="Proteomes" id="UP001392437"/>
    </source>
</evidence>